<dbReference type="PANTHER" id="PTHR42957:SF1">
    <property type="entry name" value="HELICASE MJ1565-RELATED"/>
    <property type="match status" value="1"/>
</dbReference>
<dbReference type="AlphaFoldDB" id="A0A7W8E8S4"/>
<dbReference type="Gene3D" id="3.40.50.300">
    <property type="entry name" value="P-loop containing nucleotide triphosphate hydrolases"/>
    <property type="match status" value="1"/>
</dbReference>
<gene>
    <name evidence="1" type="ORF">HDF16_006331</name>
</gene>
<proteinExistence type="predicted"/>
<accession>A0A7W8E8S4</accession>
<protein>
    <submittedName>
        <fullName evidence="1">Uncharacterized protein</fullName>
    </submittedName>
</protein>
<dbReference type="SUPFAM" id="SSF52540">
    <property type="entry name" value="P-loop containing nucleoside triphosphate hydrolases"/>
    <property type="match status" value="1"/>
</dbReference>
<keyword evidence="2" id="KW-1185">Reference proteome</keyword>
<evidence type="ECO:0000313" key="2">
    <source>
        <dbReference type="Proteomes" id="UP000540989"/>
    </source>
</evidence>
<organism evidence="1 2">
    <name type="scientific">Granulicella aggregans</name>
    <dbReference type="NCBI Taxonomy" id="474949"/>
    <lineage>
        <taxon>Bacteria</taxon>
        <taxon>Pseudomonadati</taxon>
        <taxon>Acidobacteriota</taxon>
        <taxon>Terriglobia</taxon>
        <taxon>Terriglobales</taxon>
        <taxon>Acidobacteriaceae</taxon>
        <taxon>Granulicella</taxon>
    </lineage>
</organism>
<dbReference type="RefSeq" id="WP_184224546.1">
    <property type="nucleotide sequence ID" value="NZ_JACHIP010000056.1"/>
</dbReference>
<comment type="caution">
    <text evidence="1">The sequence shown here is derived from an EMBL/GenBank/DDBJ whole genome shotgun (WGS) entry which is preliminary data.</text>
</comment>
<reference evidence="1 2" key="1">
    <citation type="submission" date="2020-08" db="EMBL/GenBank/DDBJ databases">
        <title>Genomic Encyclopedia of Type Strains, Phase IV (KMG-V): Genome sequencing to study the core and pangenomes of soil and plant-associated prokaryotes.</title>
        <authorList>
            <person name="Whitman W."/>
        </authorList>
    </citation>
    <scope>NUCLEOTIDE SEQUENCE [LARGE SCALE GENOMIC DNA]</scope>
    <source>
        <strain evidence="1 2">M8UP14</strain>
    </source>
</reference>
<dbReference type="PANTHER" id="PTHR42957">
    <property type="entry name" value="HELICASE MJ1565-RELATED"/>
    <property type="match status" value="1"/>
</dbReference>
<dbReference type="InterPro" id="IPR008571">
    <property type="entry name" value="HerA-like"/>
</dbReference>
<name>A0A7W8E8S4_9BACT</name>
<sequence length="590" mass="63239">MTRLQIGKDGFTLPIELVTSTQAILARKRSGKSYTASVQAEELLRHKQQIATIDPTGAWWGLRSSAAGDGPGYPVVVFGGDHADAPLEPHAGRMLATALVEHGFSAIFDVGLMVTEDQIRFTSDFASELLRINRTALHLFIDEADTFAPQLTENRGQKVCLGTVSRLVKQGGVRGVGVTMITQRPADINKKVLSQVDILTVLRMSHPLDIKAATDWIKSEVSIEFAGEVEIALPSLPVGSAFFCSASLGIGQRVEVRERETFNSGATPKPGERQQVPRVLAPIDIEQLGREIADSARHAQENSPEFLRQRIADLEREGNRVLPDSGIELAKLQAEIGKLRPAAEAAAGYRIKLHEADEIRKEVLQELHALIAKLEHHGEGEPASVSEMRVPQELPLKFPPRPVVVPRTITEASAADHASDAENPVSTSEQKILDALASLEAVGVIDPSKTQLAAFAGYSNPKSGGFAAPVAALIRKGLAGSSGGKATLTAAGRSVANMPTRPATTNELQARIFHLLGEGERKMLTLLIAAFPENLTRVELAGQAGYSNAKSGGFAAPLARLVELGFVETVRPGVVRGSEMLFLKGKGRGK</sequence>
<dbReference type="InterPro" id="IPR027417">
    <property type="entry name" value="P-loop_NTPase"/>
</dbReference>
<dbReference type="Proteomes" id="UP000540989">
    <property type="component" value="Unassembled WGS sequence"/>
</dbReference>
<dbReference type="EMBL" id="JACHIP010000056">
    <property type="protein sequence ID" value="MBB5061595.1"/>
    <property type="molecule type" value="Genomic_DNA"/>
</dbReference>
<evidence type="ECO:0000313" key="1">
    <source>
        <dbReference type="EMBL" id="MBB5061595.1"/>
    </source>
</evidence>